<evidence type="ECO:0000313" key="5">
    <source>
        <dbReference type="Proteomes" id="UP001140560"/>
    </source>
</evidence>
<dbReference type="PANTHER" id="PTHR10039">
    <property type="entry name" value="AMELOGENIN"/>
    <property type="match status" value="1"/>
</dbReference>
<proteinExistence type="predicted"/>
<protein>
    <submittedName>
        <fullName evidence="4">Uncharacterized protein</fullName>
    </submittedName>
</protein>
<evidence type="ECO:0000256" key="1">
    <source>
        <dbReference type="SAM" id="MobiDB-lite"/>
    </source>
</evidence>
<dbReference type="InterPro" id="IPR054471">
    <property type="entry name" value="GPIID_WHD"/>
</dbReference>
<evidence type="ECO:0000259" key="2">
    <source>
        <dbReference type="Pfam" id="PF22939"/>
    </source>
</evidence>
<dbReference type="EMBL" id="JAPEUY010000009">
    <property type="protein sequence ID" value="KAJ4369697.1"/>
    <property type="molecule type" value="Genomic_DNA"/>
</dbReference>
<feature type="domain" description="DUF7708" evidence="3">
    <location>
        <begin position="75"/>
        <end position="175"/>
    </location>
</feature>
<feature type="domain" description="GPI inositol-deacylase winged helix" evidence="2">
    <location>
        <begin position="320"/>
        <end position="405"/>
    </location>
</feature>
<dbReference type="InterPro" id="IPR011990">
    <property type="entry name" value="TPR-like_helical_dom_sf"/>
</dbReference>
<sequence length="1237" mass="138811">MVGAANMAGPLTRREDKVRTRLNDALVRYHEALLGCVDTSTAPLASAEDVLDVLSDVAAKQQQRQSLKWLQSGNAVVSCVMQYDAVFATYANIYPAVTASLWGTLKLLMEVASKFVDAFARLMDMLKRLAENLPRIEIYEELFPSNEQVQVVVALLYGDVVEFCVGSYKFFSRKALVIDAVDESDDPMGVLSPLFDLCTATQGSIVHLFIFSRSSLQIPDKVSGVLTREITTKDTRQDLETYVDAALNRKPLSNLVDEPDLSQRIFRTLTSPSHGLFLWVKLMIDTLERQLLLRDIIEALDNLPKGLDEVYGRLLSPLLLQSDKNREAARHILAWLCVAPSALTLSQLGKAIAVRQGDNTEDQGARVLDLSGMLRKLFGPLIAISEDSQTVTFVHITIKEFLMQPLSAWSQSSDLAPLKAFHIDPEWANAYVSSTCITYMSYDCFRPTQHEKITSAGELNKSVDFINGNELYEYCMRYWADHLTQSGIPSTDLLSLVHRFVNSSGVEVWYENVSQKLSKDQWGQKTNDLDTVEITSMQFKLNRWLQQSKTWATKDYLASDIIEQIHSRILKQREHRYGPEHLKTLQSKNTLAQLYFAQSRAKDALPLYLAVCEGFQRILGAEDIETCRALVGLGDTYSSMSQHDTAEKHIRIALLALQRTLSPDDPAVLKACERLGLVLSRIKQGPTNPHAEELRKLRFRVYDGRMRTLGPEHLETLKAMLDWGQCLRRFGDTQEAERMISTSLEIRKRILGPKHPAVLDHKKNYALLLSGTGRKVEAVEILRECLSVQEELFGIYHNDYLRTITNLAGTLRQLGEGEKGPPGALDEAESLARTVIEIRTKLHGAQSSDCAESILAHANILMALGRLFHAREQAKNALQIFTSCPLDTIRTSGVQRTANKLVDVLRKEKRLREADNVSKAYLKQPAGPYPPQYPGSRISLGFFQAFLVVLVALLILVDLDALEVQLSKTSSNSSKARKNIRKLIDDSASESDMDTDFEGSEEEIDDEYNELANLSADNVAYNTADPVDRRESYDSRYEPGNEDYERDDFVVDDDDDDDESGDDSERTAEVEDDSQDEDNTDEDYTPPPRRIIRKEIIILEQQEIKENTMVRKASLRSTRSLSSASGGLFVTDEDEPPVSVQGYPGSPPSDLIKYQPYLETPVTSGAPEDIVEELTDAIALFSRRCNRKRTPLTLRLCVEALENEEIVEALQDAERLGMGEGLRLSDGTEVWTIGPRS</sequence>
<dbReference type="Pfam" id="PF13424">
    <property type="entry name" value="TPR_12"/>
    <property type="match status" value="1"/>
</dbReference>
<dbReference type="Proteomes" id="UP001140560">
    <property type="component" value="Unassembled WGS sequence"/>
</dbReference>
<organism evidence="4 5">
    <name type="scientific">Neocucurbitaria cava</name>
    <dbReference type="NCBI Taxonomy" id="798079"/>
    <lineage>
        <taxon>Eukaryota</taxon>
        <taxon>Fungi</taxon>
        <taxon>Dikarya</taxon>
        <taxon>Ascomycota</taxon>
        <taxon>Pezizomycotina</taxon>
        <taxon>Dothideomycetes</taxon>
        <taxon>Pleosporomycetidae</taxon>
        <taxon>Pleosporales</taxon>
        <taxon>Pleosporineae</taxon>
        <taxon>Cucurbitariaceae</taxon>
        <taxon>Neocucurbitaria</taxon>
    </lineage>
</organism>
<gene>
    <name evidence="4" type="ORF">N0V83_005460</name>
</gene>
<reference evidence="4" key="1">
    <citation type="submission" date="2022-10" db="EMBL/GenBank/DDBJ databases">
        <title>Tapping the CABI collections for fungal endophytes: first genome assemblies for Collariella, Neodidymelliopsis, Ascochyta clinopodiicola, Didymella pomorum, Didymosphaeria variabile, Neocosmospora piperis and Neocucurbitaria cava.</title>
        <authorList>
            <person name="Hill R."/>
        </authorList>
    </citation>
    <scope>NUCLEOTIDE SEQUENCE</scope>
    <source>
        <strain evidence="4">IMI 356814</strain>
    </source>
</reference>
<feature type="compositionally biased region" description="Acidic residues" evidence="1">
    <location>
        <begin position="1040"/>
        <end position="1062"/>
    </location>
</feature>
<feature type="compositionally biased region" description="Acidic residues" evidence="1">
    <location>
        <begin position="1070"/>
        <end position="1084"/>
    </location>
</feature>
<evidence type="ECO:0000313" key="4">
    <source>
        <dbReference type="EMBL" id="KAJ4369697.1"/>
    </source>
</evidence>
<keyword evidence="5" id="KW-1185">Reference proteome</keyword>
<dbReference type="Pfam" id="PF22939">
    <property type="entry name" value="WHD_GPIID"/>
    <property type="match status" value="1"/>
</dbReference>
<dbReference type="OrthoDB" id="3800281at2759"/>
<dbReference type="PANTHER" id="PTHR10039:SF14">
    <property type="entry name" value="NACHT DOMAIN-CONTAINING PROTEIN"/>
    <property type="match status" value="1"/>
</dbReference>
<accession>A0A9W8Y7F0</accession>
<dbReference type="Gene3D" id="1.25.40.10">
    <property type="entry name" value="Tetratricopeptide repeat domain"/>
    <property type="match status" value="2"/>
</dbReference>
<feature type="compositionally biased region" description="Basic and acidic residues" evidence="1">
    <location>
        <begin position="1026"/>
        <end position="1039"/>
    </location>
</feature>
<name>A0A9W8Y7F0_9PLEO</name>
<dbReference type="Pfam" id="PF24809">
    <property type="entry name" value="DUF7708"/>
    <property type="match status" value="1"/>
</dbReference>
<dbReference type="SUPFAM" id="SSF48452">
    <property type="entry name" value="TPR-like"/>
    <property type="match status" value="2"/>
</dbReference>
<comment type="caution">
    <text evidence="4">The sequence shown here is derived from an EMBL/GenBank/DDBJ whole genome shotgun (WGS) entry which is preliminary data.</text>
</comment>
<dbReference type="InterPro" id="IPR056125">
    <property type="entry name" value="DUF7708"/>
</dbReference>
<dbReference type="Pfam" id="PF13374">
    <property type="entry name" value="TPR_10"/>
    <property type="match status" value="1"/>
</dbReference>
<dbReference type="AlphaFoldDB" id="A0A9W8Y7F0"/>
<evidence type="ECO:0000259" key="3">
    <source>
        <dbReference type="Pfam" id="PF24809"/>
    </source>
</evidence>
<feature type="region of interest" description="Disordered" evidence="1">
    <location>
        <begin position="1013"/>
        <end position="1089"/>
    </location>
</feature>